<dbReference type="InterPro" id="IPR023034">
    <property type="entry name" value="PPIase_SurA"/>
</dbReference>
<comment type="domain">
    <text evidence="7">The PPIase activity resides only in the second parvulin domain. The N-terminal region and the C-terminal tail are necessary and sufficient for the chaperone activity of SurA. The PPIase activity is dispensable for SurA to function as a chaperone. The N-terminal region and the C-terminal tail are also required for porin recognition.</text>
</comment>
<dbReference type="HAMAP" id="MF_01183">
    <property type="entry name" value="Chaperone_SurA"/>
    <property type="match status" value="1"/>
</dbReference>
<organism evidence="10 11">
    <name type="scientific">Thioalkalivibrio versutus</name>
    <dbReference type="NCBI Taxonomy" id="106634"/>
    <lineage>
        <taxon>Bacteria</taxon>
        <taxon>Pseudomonadati</taxon>
        <taxon>Pseudomonadota</taxon>
        <taxon>Gammaproteobacteria</taxon>
        <taxon>Chromatiales</taxon>
        <taxon>Ectothiorhodospiraceae</taxon>
        <taxon>Thioalkalivibrio</taxon>
    </lineage>
</organism>
<dbReference type="KEGG" id="tvr:TVD_11080"/>
<keyword evidence="2 7" id="KW-0677">Repeat</keyword>
<evidence type="ECO:0000256" key="1">
    <source>
        <dbReference type="ARBA" id="ARBA00022729"/>
    </source>
</evidence>
<dbReference type="InterPro" id="IPR015391">
    <property type="entry name" value="SurA_N"/>
</dbReference>
<dbReference type="Pfam" id="PF13616">
    <property type="entry name" value="Rotamase_3"/>
    <property type="match status" value="1"/>
</dbReference>
<dbReference type="PROSITE" id="PS50198">
    <property type="entry name" value="PPIC_PPIASE_2"/>
    <property type="match status" value="2"/>
</dbReference>
<dbReference type="GO" id="GO:0050821">
    <property type="term" value="P:protein stabilization"/>
    <property type="evidence" value="ECO:0007669"/>
    <property type="project" value="InterPro"/>
</dbReference>
<dbReference type="EMBL" id="CP011367">
    <property type="protein sequence ID" value="AKJ95860.1"/>
    <property type="molecule type" value="Genomic_DNA"/>
</dbReference>
<evidence type="ECO:0000313" key="11">
    <source>
        <dbReference type="Proteomes" id="UP000064201"/>
    </source>
</evidence>
<keyword evidence="5 7" id="KW-0143">Chaperone</keyword>
<sequence length="480" mass="53472" precursor="true">MTHVPEQRRRGKARALLPLLAALVYGLGLPAMAQTTAPAAGDLSQGAVEAPVTPGAARDSGAPAAPITPEGDRFTDRILAVVGDDVITQRELVERMNLIAQQMVERGTRPPDQDTLARQVMERLIVERVQLQEAERVGINIDEMTLNRAMENIARENRMTLPQLRQALMQDGVDFNAFREQIRHELTVNQLQRRQVDQRIRVSDPEIADLIASESGAIDRGVRYRIAQIMVPLPQGADASQIAEAREKAEALRQRVREGEDFATVAISESQGPQALEGGDLGWRSAGEIPGMFAREAVLMRTGEISEVLRSPGGFHIMKLLDREGGDQTRVQQTRVRHILISPDQVRSDEDARRQAQSLYNRIREGASFEDLARANSDDPGSAAQGGALGWVSPGELVPGFEEAMDALEPGVVSEPVESQFGWHVIEVLERREVDTSREQIRARAREILQNRKREEELELWLRRLRDEAYVEYRVDGFGS</sequence>
<dbReference type="InterPro" id="IPR046357">
    <property type="entry name" value="PPIase_dom_sf"/>
</dbReference>
<dbReference type="PANTHER" id="PTHR47637">
    <property type="entry name" value="CHAPERONE SURA"/>
    <property type="match status" value="1"/>
</dbReference>
<dbReference type="InterPro" id="IPR050280">
    <property type="entry name" value="OMP_Chaperone_SurA"/>
</dbReference>
<feature type="chain" id="PRO_5008988146" description="Chaperone SurA" evidence="7">
    <location>
        <begin position="34"/>
        <end position="480"/>
    </location>
</feature>
<dbReference type="Pfam" id="PF00639">
    <property type="entry name" value="Rotamase"/>
    <property type="match status" value="1"/>
</dbReference>
<dbReference type="InterPro" id="IPR027304">
    <property type="entry name" value="Trigger_fact/SurA_dom_sf"/>
</dbReference>
<feature type="signal peptide" evidence="7">
    <location>
        <begin position="1"/>
        <end position="33"/>
    </location>
</feature>
<evidence type="ECO:0000256" key="4">
    <source>
        <dbReference type="ARBA" id="ARBA00023110"/>
    </source>
</evidence>
<evidence type="ECO:0000313" key="10">
    <source>
        <dbReference type="EMBL" id="AKJ95860.1"/>
    </source>
</evidence>
<dbReference type="SUPFAM" id="SSF54534">
    <property type="entry name" value="FKBP-like"/>
    <property type="match status" value="2"/>
</dbReference>
<name>A0A0G3G3R7_9GAMM</name>
<dbReference type="Pfam" id="PF09312">
    <property type="entry name" value="SurA_N"/>
    <property type="match status" value="1"/>
</dbReference>
<dbReference type="PATRIC" id="fig|106634.4.peg.2257"/>
<keyword evidence="11" id="KW-1185">Reference proteome</keyword>
<dbReference type="InterPro" id="IPR000297">
    <property type="entry name" value="PPIase_PpiC"/>
</dbReference>
<evidence type="ECO:0000256" key="3">
    <source>
        <dbReference type="ARBA" id="ARBA00022764"/>
    </source>
</evidence>
<feature type="domain" description="PpiC" evidence="9">
    <location>
        <begin position="331"/>
        <end position="430"/>
    </location>
</feature>
<dbReference type="GO" id="GO:0003755">
    <property type="term" value="F:peptidyl-prolyl cis-trans isomerase activity"/>
    <property type="evidence" value="ECO:0007669"/>
    <property type="project" value="UniProtKB-UniRule"/>
</dbReference>
<dbReference type="GO" id="GO:0006457">
    <property type="term" value="P:protein folding"/>
    <property type="evidence" value="ECO:0007669"/>
    <property type="project" value="UniProtKB-UniRule"/>
</dbReference>
<feature type="region of interest" description="Disordered" evidence="8">
    <location>
        <begin position="50"/>
        <end position="70"/>
    </location>
</feature>
<dbReference type="EC" id="5.2.1.8" evidence="7"/>
<dbReference type="Proteomes" id="UP000064201">
    <property type="component" value="Chromosome"/>
</dbReference>
<protein>
    <recommendedName>
        <fullName evidence="7">Chaperone SurA</fullName>
    </recommendedName>
    <alternativeName>
        <fullName evidence="7">Peptidyl-prolyl cis-trans isomerase SurA</fullName>
        <shortName evidence="7">PPIase SurA</shortName>
        <ecNumber evidence="7">5.2.1.8</ecNumber>
    </alternativeName>
    <alternativeName>
        <fullName evidence="7">Rotamase SurA</fullName>
    </alternativeName>
</protein>
<keyword evidence="6 7" id="KW-0413">Isomerase</keyword>
<dbReference type="InterPro" id="IPR023058">
    <property type="entry name" value="PPIase_PpiC_CS"/>
</dbReference>
<dbReference type="GO" id="GO:0042277">
    <property type="term" value="F:peptide binding"/>
    <property type="evidence" value="ECO:0007669"/>
    <property type="project" value="InterPro"/>
</dbReference>
<comment type="subcellular location">
    <subcellularLocation>
        <location evidence="7">Periplasm</location>
    </subcellularLocation>
    <text evidence="7">Is capable of associating with the outer membrane.</text>
</comment>
<dbReference type="GO" id="GO:0030288">
    <property type="term" value="C:outer membrane-bounded periplasmic space"/>
    <property type="evidence" value="ECO:0007669"/>
    <property type="project" value="InterPro"/>
</dbReference>
<dbReference type="Gene3D" id="1.10.4030.10">
    <property type="entry name" value="Porin chaperone SurA, peptide-binding domain"/>
    <property type="match status" value="1"/>
</dbReference>
<dbReference type="SUPFAM" id="SSF109998">
    <property type="entry name" value="Triger factor/SurA peptide-binding domain-like"/>
    <property type="match status" value="1"/>
</dbReference>
<evidence type="ECO:0000256" key="7">
    <source>
        <dbReference type="HAMAP-Rule" id="MF_01183"/>
    </source>
</evidence>
<dbReference type="Gene3D" id="3.10.50.40">
    <property type="match status" value="2"/>
</dbReference>
<evidence type="ECO:0000259" key="9">
    <source>
        <dbReference type="PROSITE" id="PS50198"/>
    </source>
</evidence>
<proteinExistence type="inferred from homology"/>
<feature type="domain" description="PpiC" evidence="9">
    <location>
        <begin position="221"/>
        <end position="322"/>
    </location>
</feature>
<evidence type="ECO:0000256" key="2">
    <source>
        <dbReference type="ARBA" id="ARBA00022737"/>
    </source>
</evidence>
<evidence type="ECO:0000256" key="5">
    <source>
        <dbReference type="ARBA" id="ARBA00023186"/>
    </source>
</evidence>
<keyword evidence="1 7" id="KW-0732">Signal</keyword>
<reference evidence="10 11" key="1">
    <citation type="submission" date="2015-04" db="EMBL/GenBank/DDBJ databases">
        <title>Complete Sequence for the Genome of the Thioalkalivibrio versutus D301.</title>
        <authorList>
            <person name="Mu T."/>
            <person name="Zhou J."/>
            <person name="Xu X."/>
        </authorList>
    </citation>
    <scope>NUCLEOTIDE SEQUENCE [LARGE SCALE GENOMIC DNA]</scope>
    <source>
        <strain evidence="10 11">D301</strain>
    </source>
</reference>
<dbReference type="GO" id="GO:0043165">
    <property type="term" value="P:Gram-negative-bacterium-type cell outer membrane assembly"/>
    <property type="evidence" value="ECO:0007669"/>
    <property type="project" value="InterPro"/>
</dbReference>
<gene>
    <name evidence="7" type="primary">surA</name>
    <name evidence="10" type="ORF">TVD_11080</name>
</gene>
<evidence type="ECO:0000256" key="8">
    <source>
        <dbReference type="SAM" id="MobiDB-lite"/>
    </source>
</evidence>
<accession>A0A0G3G3R7</accession>
<dbReference type="AlphaFoldDB" id="A0A0G3G3R7"/>
<evidence type="ECO:0000256" key="6">
    <source>
        <dbReference type="ARBA" id="ARBA00023235"/>
    </source>
</evidence>
<keyword evidence="4 7" id="KW-0697">Rotamase</keyword>
<comment type="function">
    <text evidence="7">Chaperone involved in the correct folding and assembly of outer membrane proteins. Recognizes specific patterns of aromatic residues and the orientation of their side chains, which are found more frequently in integral outer membrane proteins. May act in both early periplasmic and late outer membrane-associated steps of protein maturation.</text>
</comment>
<dbReference type="GO" id="GO:0051082">
    <property type="term" value="F:unfolded protein binding"/>
    <property type="evidence" value="ECO:0007669"/>
    <property type="project" value="UniProtKB-UniRule"/>
</dbReference>
<dbReference type="RefSeq" id="WP_018176128.1">
    <property type="nucleotide sequence ID" value="NZ_CP011367.1"/>
</dbReference>
<comment type="catalytic activity">
    <reaction evidence="7">
        <text>[protein]-peptidylproline (omega=180) = [protein]-peptidylproline (omega=0)</text>
        <dbReference type="Rhea" id="RHEA:16237"/>
        <dbReference type="Rhea" id="RHEA-COMP:10747"/>
        <dbReference type="Rhea" id="RHEA-COMP:10748"/>
        <dbReference type="ChEBI" id="CHEBI:83833"/>
        <dbReference type="ChEBI" id="CHEBI:83834"/>
        <dbReference type="EC" id="5.2.1.8"/>
    </reaction>
</comment>
<dbReference type="PROSITE" id="PS01096">
    <property type="entry name" value="PPIC_PPIASE_1"/>
    <property type="match status" value="1"/>
</dbReference>
<dbReference type="PANTHER" id="PTHR47637:SF1">
    <property type="entry name" value="CHAPERONE SURA"/>
    <property type="match status" value="1"/>
</dbReference>
<keyword evidence="3 7" id="KW-0574">Periplasm</keyword>
<dbReference type="STRING" id="106634.TVD_11080"/>
<dbReference type="OrthoDB" id="14196at2"/>